<organism evidence="1">
    <name type="scientific">marine metagenome</name>
    <dbReference type="NCBI Taxonomy" id="408172"/>
    <lineage>
        <taxon>unclassified sequences</taxon>
        <taxon>metagenomes</taxon>
        <taxon>ecological metagenomes</taxon>
    </lineage>
</organism>
<reference evidence="1" key="1">
    <citation type="submission" date="2018-05" db="EMBL/GenBank/DDBJ databases">
        <authorList>
            <person name="Lanie J.A."/>
            <person name="Ng W.-L."/>
            <person name="Kazmierczak K.M."/>
            <person name="Andrzejewski T.M."/>
            <person name="Davidsen T.M."/>
            <person name="Wayne K.J."/>
            <person name="Tettelin H."/>
            <person name="Glass J.I."/>
            <person name="Rusch D."/>
            <person name="Podicherti R."/>
            <person name="Tsui H.-C.T."/>
            <person name="Winkler M.E."/>
        </authorList>
    </citation>
    <scope>NUCLEOTIDE SEQUENCE</scope>
</reference>
<dbReference type="GO" id="GO:0020037">
    <property type="term" value="F:heme binding"/>
    <property type="evidence" value="ECO:0007669"/>
    <property type="project" value="InterPro"/>
</dbReference>
<dbReference type="EMBL" id="UINC01058523">
    <property type="protein sequence ID" value="SVB80879.1"/>
    <property type="molecule type" value="Genomic_DNA"/>
</dbReference>
<dbReference type="InterPro" id="IPR036909">
    <property type="entry name" value="Cyt_c-like_dom_sf"/>
</dbReference>
<dbReference type="SUPFAM" id="SSF46626">
    <property type="entry name" value="Cytochrome c"/>
    <property type="match status" value="1"/>
</dbReference>
<dbReference type="GO" id="GO:0009055">
    <property type="term" value="F:electron transfer activity"/>
    <property type="evidence" value="ECO:0007669"/>
    <property type="project" value="InterPro"/>
</dbReference>
<sequence>MFDAIKLGGLSVRTPCMPAWEHTFEDETIRSLVNYIRELCDCKAL</sequence>
<dbReference type="AlphaFoldDB" id="A0A382H105"/>
<accession>A0A382H105</accession>
<evidence type="ECO:0000313" key="1">
    <source>
        <dbReference type="EMBL" id="SVB80879.1"/>
    </source>
</evidence>
<proteinExistence type="predicted"/>
<evidence type="ECO:0008006" key="2">
    <source>
        <dbReference type="Google" id="ProtNLM"/>
    </source>
</evidence>
<name>A0A382H105_9ZZZZ</name>
<gene>
    <name evidence="1" type="ORF">METZ01_LOCUS233733</name>
</gene>
<protein>
    <recommendedName>
        <fullName evidence="2">Cytochrome c domain-containing protein</fullName>
    </recommendedName>
</protein>